<sequence length="32" mass="3861">MDKKNVQNRLAEITFGKKNQIIDITEKMRQRI</sequence>
<accession>A0A6C0LDI8</accession>
<organism evidence="1">
    <name type="scientific">viral metagenome</name>
    <dbReference type="NCBI Taxonomy" id="1070528"/>
    <lineage>
        <taxon>unclassified sequences</taxon>
        <taxon>metagenomes</taxon>
        <taxon>organismal metagenomes</taxon>
    </lineage>
</organism>
<protein>
    <submittedName>
        <fullName evidence="1">Uncharacterized protein</fullName>
    </submittedName>
</protein>
<reference evidence="1" key="1">
    <citation type="journal article" date="2020" name="Nature">
        <title>Giant virus diversity and host interactions through global metagenomics.</title>
        <authorList>
            <person name="Schulz F."/>
            <person name="Roux S."/>
            <person name="Paez-Espino D."/>
            <person name="Jungbluth S."/>
            <person name="Walsh D.A."/>
            <person name="Denef V.J."/>
            <person name="McMahon K.D."/>
            <person name="Konstantinidis K.T."/>
            <person name="Eloe-Fadrosh E.A."/>
            <person name="Kyrpides N.C."/>
            <person name="Woyke T."/>
        </authorList>
    </citation>
    <scope>NUCLEOTIDE SEQUENCE</scope>
    <source>
        <strain evidence="1">GVMAG-M-3300027770-73</strain>
    </source>
</reference>
<name>A0A6C0LDI8_9ZZZZ</name>
<evidence type="ECO:0000313" key="1">
    <source>
        <dbReference type="EMBL" id="QHU28653.1"/>
    </source>
</evidence>
<proteinExistence type="predicted"/>
<dbReference type="EMBL" id="MN740473">
    <property type="protein sequence ID" value="QHU28653.1"/>
    <property type="molecule type" value="Genomic_DNA"/>
</dbReference>
<dbReference type="AlphaFoldDB" id="A0A6C0LDI8"/>